<dbReference type="InterPro" id="IPR041440">
    <property type="entry name" value="HypF_C"/>
</dbReference>
<dbReference type="PROSITE" id="PS00150">
    <property type="entry name" value="ACYLPHOSPHATASE_1"/>
    <property type="match status" value="1"/>
</dbReference>
<feature type="active site" evidence="9">
    <location>
        <position position="40"/>
    </location>
</feature>
<proteinExistence type="inferred from homology"/>
<comment type="similarity">
    <text evidence="2 8">Belongs to the carbamoyltransferase HypF family.</text>
</comment>
<evidence type="ECO:0000256" key="7">
    <source>
        <dbReference type="ARBA" id="ARBA00048220"/>
    </source>
</evidence>
<dbReference type="InterPro" id="IPR043129">
    <property type="entry name" value="ATPase_NBD"/>
</dbReference>
<evidence type="ECO:0000256" key="3">
    <source>
        <dbReference type="ARBA" id="ARBA00022598"/>
    </source>
</evidence>
<dbReference type="InterPro" id="IPR055128">
    <property type="entry name" value="HypF_C_2"/>
</dbReference>
<name>A0A1U7IAP6_9CYAN</name>
<keyword evidence="12" id="KW-0808">Transferase</keyword>
<dbReference type="AlphaFoldDB" id="A0A1U7IAP6"/>
<evidence type="ECO:0000256" key="5">
    <source>
        <dbReference type="ARBA" id="ARBA00022771"/>
    </source>
</evidence>
<dbReference type="Pfam" id="PF22521">
    <property type="entry name" value="HypF_C_2"/>
    <property type="match status" value="1"/>
</dbReference>
<reference evidence="12 13" key="1">
    <citation type="submission" date="2016-11" db="EMBL/GenBank/DDBJ databases">
        <title>Draft Genome Sequences of Nine Cyanobacterial Strains from Diverse Habitats.</title>
        <authorList>
            <person name="Zhu T."/>
            <person name="Hou S."/>
            <person name="Lu X."/>
            <person name="Hess W.R."/>
        </authorList>
    </citation>
    <scope>NUCLEOTIDE SEQUENCE [LARGE SCALE GENOMIC DNA]</scope>
    <source>
        <strain evidence="12 13">IAM M-71</strain>
    </source>
</reference>
<dbReference type="InterPro" id="IPR004421">
    <property type="entry name" value="Carbamoyltransferase_HypF"/>
</dbReference>
<accession>A0A1U7IAP6</accession>
<dbReference type="STRING" id="454136.NIES2119_22785"/>
<dbReference type="OrthoDB" id="9808093at2"/>
<dbReference type="EMBL" id="MRCE01000028">
    <property type="protein sequence ID" value="OKH33578.1"/>
    <property type="molecule type" value="Genomic_DNA"/>
</dbReference>
<dbReference type="InterPro" id="IPR017968">
    <property type="entry name" value="Acylphosphatase_CS"/>
</dbReference>
<evidence type="ECO:0000259" key="11">
    <source>
        <dbReference type="PROSITE" id="PS51163"/>
    </source>
</evidence>
<dbReference type="FunFam" id="3.30.420.40:FF:000124">
    <property type="entry name" value="Carbamoyltransferase HypF"/>
    <property type="match status" value="1"/>
</dbReference>
<dbReference type="RefSeq" id="WP_073595797.1">
    <property type="nucleotide sequence ID" value="NZ_MRCE01000028.1"/>
</dbReference>
<feature type="active site" evidence="9">
    <location>
        <position position="22"/>
    </location>
</feature>
<dbReference type="GO" id="GO:0016743">
    <property type="term" value="F:carboxyl- or carbamoyltransferase activity"/>
    <property type="evidence" value="ECO:0007669"/>
    <property type="project" value="UniProtKB-UniRule"/>
</dbReference>
<dbReference type="GO" id="GO:0008270">
    <property type="term" value="F:zinc ion binding"/>
    <property type="evidence" value="ECO:0007669"/>
    <property type="project" value="UniProtKB-KW"/>
</dbReference>
<dbReference type="PIRSF" id="PIRSF006256">
    <property type="entry name" value="CMPcnvr_hdrg_mat"/>
    <property type="match status" value="1"/>
</dbReference>
<keyword evidence="9" id="KW-0378">Hydrolase</keyword>
<evidence type="ECO:0000256" key="4">
    <source>
        <dbReference type="ARBA" id="ARBA00022723"/>
    </source>
</evidence>
<evidence type="ECO:0000256" key="2">
    <source>
        <dbReference type="ARBA" id="ARBA00008097"/>
    </source>
</evidence>
<protein>
    <recommendedName>
        <fullName evidence="8">Carbamoyltransferase</fullName>
        <ecNumber evidence="8">6.2.-.-</ecNumber>
    </recommendedName>
</protein>
<keyword evidence="3" id="KW-0436">Ligase</keyword>
<dbReference type="PROSITE" id="PS51160">
    <property type="entry name" value="ACYLPHOSPHATASE_3"/>
    <property type="match status" value="1"/>
</dbReference>
<dbReference type="SUPFAM" id="SSF54975">
    <property type="entry name" value="Acylphosphatase/BLUF domain-like"/>
    <property type="match status" value="1"/>
</dbReference>
<dbReference type="InterPro" id="IPR006070">
    <property type="entry name" value="Sua5-like_dom"/>
</dbReference>
<dbReference type="Gene3D" id="3.30.420.360">
    <property type="match status" value="1"/>
</dbReference>
<evidence type="ECO:0000259" key="10">
    <source>
        <dbReference type="PROSITE" id="PS51160"/>
    </source>
</evidence>
<evidence type="ECO:0000256" key="6">
    <source>
        <dbReference type="ARBA" id="ARBA00022833"/>
    </source>
</evidence>
<keyword evidence="6" id="KW-0862">Zinc</keyword>
<dbReference type="InterPro" id="IPR017945">
    <property type="entry name" value="DHBP_synth_RibB-like_a/b_dom"/>
</dbReference>
<dbReference type="EC" id="6.2.-.-" evidence="8"/>
<sequence>MTNNKYRLRITIRGAVQGVGFRPFIYRLATELQLLGWVNNSAQGVFIEVESSREKLESFLLRIEGEKPARSHIQSLESSWLDLVNYSNFEIRPSVSGEKTAVILPDIATCPDCLSDIFDSENRRYLYPFTNCTNCGPRYSIIQGLPYDRINTTMQNFVMCEQCKSEYENPLDRRFHAQPNACPKCGPKLELWDKEGNILANNHNALLAAANAIKEGKVVAVKGLGGFHLMVDAANSAMVQELRRRKKRSGKPFAMMYPSVDLVKEDCEVSELEERFLCSAESPIVLLKRGCFLNRRDAEGAERNKREFSVIAPGNPYVGVMLPYTPLHHLLMGELGFPVVATSGNVSNEPICIDEKDALVKLGDIADLFLVHNRPIVRSIDDSIVRVILGREMVMRRARGYAPLPIPSPQSPVPSPLLAVGAHLKNSIAISLNNQVFLSQHIGDLETVAAFDSFKNTIESLANIYDFKPQIIACDAHPDYLSTQYAKQLDLPVIPVQHHYAHVLACMAENELESPVLGVAWDGTGYGLDGTIWGGEFLYITQDSFQRIAHFRTFKLPGGDKAVKEPRRVAIGLLYEIFGDRLFTMSELAPVQAFSAKELPILQTMLNKNLHSPLTSSAGRLFDAIASLINLRQIDSFEGQAAMELEFALDAIATEESYQLTIQNDRLDWQSMVLEIINDINQKVPIPIISAKFHNALATAIVTVAKQNGIAQIVLTGGCFQNKYLTEKTVQYLQENSFSPYWHQRIPTNDGGIALGQIMAGLRRI</sequence>
<dbReference type="GO" id="GO:0051604">
    <property type="term" value="P:protein maturation"/>
    <property type="evidence" value="ECO:0007669"/>
    <property type="project" value="TreeGrafter"/>
</dbReference>
<dbReference type="PROSITE" id="PS51163">
    <property type="entry name" value="YRDC"/>
    <property type="match status" value="1"/>
</dbReference>
<comment type="caution">
    <text evidence="12">The sequence shown here is derived from an EMBL/GenBank/DDBJ whole genome shotgun (WGS) entry which is preliminary data.</text>
</comment>
<feature type="domain" description="Acylphosphatase-like" evidence="10">
    <location>
        <begin position="7"/>
        <end position="93"/>
    </location>
</feature>
<dbReference type="GO" id="GO:0016874">
    <property type="term" value="F:ligase activity"/>
    <property type="evidence" value="ECO:0007669"/>
    <property type="project" value="UniProtKB-UniRule"/>
</dbReference>
<dbReference type="GO" id="GO:0003725">
    <property type="term" value="F:double-stranded RNA binding"/>
    <property type="evidence" value="ECO:0007669"/>
    <property type="project" value="InterPro"/>
</dbReference>
<evidence type="ECO:0000256" key="8">
    <source>
        <dbReference type="PIRNR" id="PIRNR006256"/>
    </source>
</evidence>
<dbReference type="SUPFAM" id="SSF53067">
    <property type="entry name" value="Actin-like ATPase domain"/>
    <property type="match status" value="1"/>
</dbReference>
<dbReference type="Pfam" id="PF00708">
    <property type="entry name" value="Acylphosphatase"/>
    <property type="match status" value="1"/>
</dbReference>
<dbReference type="NCBIfam" id="TIGR00143">
    <property type="entry name" value="hypF"/>
    <property type="match status" value="1"/>
</dbReference>
<dbReference type="Pfam" id="PF01300">
    <property type="entry name" value="Sua5_yciO_yrdC"/>
    <property type="match status" value="1"/>
</dbReference>
<dbReference type="InterPro" id="IPR001792">
    <property type="entry name" value="Acylphosphatase-like_dom"/>
</dbReference>
<evidence type="ECO:0000256" key="1">
    <source>
        <dbReference type="ARBA" id="ARBA00004711"/>
    </source>
</evidence>
<gene>
    <name evidence="12" type="ORF">NIES2119_22785</name>
</gene>
<dbReference type="Pfam" id="PF17788">
    <property type="entry name" value="HypF_C"/>
    <property type="match status" value="1"/>
</dbReference>
<dbReference type="InterPro" id="IPR036046">
    <property type="entry name" value="Acylphosphatase-like_dom_sf"/>
</dbReference>
<evidence type="ECO:0000256" key="9">
    <source>
        <dbReference type="PROSITE-ProRule" id="PRU00520"/>
    </source>
</evidence>
<dbReference type="GO" id="GO:0003998">
    <property type="term" value="F:acylphosphatase activity"/>
    <property type="evidence" value="ECO:0007669"/>
    <property type="project" value="UniProtKB-EC"/>
</dbReference>
<dbReference type="PANTHER" id="PTHR42959:SF1">
    <property type="entry name" value="CARBAMOYLTRANSFERASE HYPF"/>
    <property type="match status" value="1"/>
</dbReference>
<dbReference type="InterPro" id="IPR051060">
    <property type="entry name" value="Carbamoyltrans_HypF-like"/>
</dbReference>
<comment type="catalytic activity">
    <reaction evidence="7">
        <text>C-terminal L-cysteinyl-[HypE protein] + carbamoyl phosphate + ATP + H2O = C-terminal S-carboxamide-L-cysteinyl-[HypE protein] + AMP + phosphate + diphosphate + H(+)</text>
        <dbReference type="Rhea" id="RHEA:55636"/>
        <dbReference type="Rhea" id="RHEA-COMP:14247"/>
        <dbReference type="Rhea" id="RHEA-COMP:14392"/>
        <dbReference type="ChEBI" id="CHEBI:15377"/>
        <dbReference type="ChEBI" id="CHEBI:15378"/>
        <dbReference type="ChEBI" id="CHEBI:30616"/>
        <dbReference type="ChEBI" id="CHEBI:33019"/>
        <dbReference type="ChEBI" id="CHEBI:43474"/>
        <dbReference type="ChEBI" id="CHEBI:58228"/>
        <dbReference type="ChEBI" id="CHEBI:76913"/>
        <dbReference type="ChEBI" id="CHEBI:139126"/>
        <dbReference type="ChEBI" id="CHEBI:456215"/>
    </reaction>
</comment>
<organism evidence="12 13">
    <name type="scientific">[Phormidium ambiguum] IAM M-71</name>
    <dbReference type="NCBI Taxonomy" id="454136"/>
    <lineage>
        <taxon>Bacteria</taxon>
        <taxon>Bacillati</taxon>
        <taxon>Cyanobacteriota</taxon>
        <taxon>Cyanophyceae</taxon>
        <taxon>Oscillatoriophycideae</taxon>
        <taxon>Aerosakkonematales</taxon>
        <taxon>Aerosakkonemataceae</taxon>
        <taxon>Floridanema</taxon>
    </lineage>
</organism>
<dbReference type="Gene3D" id="3.30.420.40">
    <property type="match status" value="1"/>
</dbReference>
<dbReference type="Gene3D" id="3.30.110.120">
    <property type="match status" value="1"/>
</dbReference>
<feature type="domain" description="YrdC-like" evidence="11">
    <location>
        <begin position="203"/>
        <end position="400"/>
    </location>
</feature>
<dbReference type="PANTHER" id="PTHR42959">
    <property type="entry name" value="CARBAMOYLTRANSFERASE"/>
    <property type="match status" value="1"/>
</dbReference>
<keyword evidence="4" id="KW-0479">Metal-binding</keyword>
<dbReference type="Pfam" id="PF07503">
    <property type="entry name" value="zf-HYPF"/>
    <property type="match status" value="2"/>
</dbReference>
<dbReference type="Gene3D" id="3.90.870.50">
    <property type="match status" value="1"/>
</dbReference>
<dbReference type="InterPro" id="IPR011125">
    <property type="entry name" value="Znf_HypF"/>
</dbReference>
<dbReference type="SUPFAM" id="SSF55821">
    <property type="entry name" value="YrdC/RibB"/>
    <property type="match status" value="1"/>
</dbReference>
<comment type="pathway">
    <text evidence="1">Protein modification; [NiFe] hydrogenase maturation.</text>
</comment>
<dbReference type="UniPathway" id="UPA00335"/>
<keyword evidence="5" id="KW-0863">Zinc-finger</keyword>
<evidence type="ECO:0000313" key="12">
    <source>
        <dbReference type="EMBL" id="OKH33578.1"/>
    </source>
</evidence>
<comment type="catalytic activity">
    <reaction evidence="9">
        <text>an acyl phosphate + H2O = a carboxylate + phosphate + H(+)</text>
        <dbReference type="Rhea" id="RHEA:14965"/>
        <dbReference type="ChEBI" id="CHEBI:15377"/>
        <dbReference type="ChEBI" id="CHEBI:15378"/>
        <dbReference type="ChEBI" id="CHEBI:29067"/>
        <dbReference type="ChEBI" id="CHEBI:43474"/>
        <dbReference type="ChEBI" id="CHEBI:59918"/>
        <dbReference type="EC" id="3.6.1.7"/>
    </reaction>
</comment>
<evidence type="ECO:0000313" key="13">
    <source>
        <dbReference type="Proteomes" id="UP000185860"/>
    </source>
</evidence>
<dbReference type="Proteomes" id="UP000185860">
    <property type="component" value="Unassembled WGS sequence"/>
</dbReference>